<dbReference type="RefSeq" id="WP_188566185.1">
    <property type="nucleotide sequence ID" value="NZ_BMED01000002.1"/>
</dbReference>
<gene>
    <name evidence="7" type="ORF">GCM10011396_23020</name>
</gene>
<dbReference type="PANTHER" id="PTHR30086:SF20">
    <property type="entry name" value="ARGININE EXPORTER PROTEIN ARGO-RELATED"/>
    <property type="match status" value="1"/>
</dbReference>
<feature type="transmembrane region" description="Helical" evidence="6">
    <location>
        <begin position="142"/>
        <end position="163"/>
    </location>
</feature>
<feature type="transmembrane region" description="Helical" evidence="6">
    <location>
        <begin position="71"/>
        <end position="88"/>
    </location>
</feature>
<dbReference type="Proteomes" id="UP000637423">
    <property type="component" value="Unassembled WGS sequence"/>
</dbReference>
<dbReference type="InterPro" id="IPR001123">
    <property type="entry name" value="LeuE-type"/>
</dbReference>
<keyword evidence="8" id="KW-1185">Reference proteome</keyword>
<evidence type="ECO:0000256" key="4">
    <source>
        <dbReference type="ARBA" id="ARBA00022989"/>
    </source>
</evidence>
<evidence type="ECO:0000256" key="2">
    <source>
        <dbReference type="ARBA" id="ARBA00022475"/>
    </source>
</evidence>
<evidence type="ECO:0000313" key="8">
    <source>
        <dbReference type="Proteomes" id="UP000637423"/>
    </source>
</evidence>
<dbReference type="PANTHER" id="PTHR30086">
    <property type="entry name" value="ARGININE EXPORTER PROTEIN ARGO"/>
    <property type="match status" value="1"/>
</dbReference>
<evidence type="ECO:0000313" key="7">
    <source>
        <dbReference type="EMBL" id="GGC75181.1"/>
    </source>
</evidence>
<keyword evidence="4 6" id="KW-1133">Transmembrane helix</keyword>
<feature type="transmembrane region" description="Helical" evidence="6">
    <location>
        <begin position="43"/>
        <end position="64"/>
    </location>
</feature>
<dbReference type="GO" id="GO:0033228">
    <property type="term" value="P:cysteine export across plasma membrane"/>
    <property type="evidence" value="ECO:0007669"/>
    <property type="project" value="TreeGrafter"/>
</dbReference>
<organism evidence="7 8">
    <name type="scientific">Undibacterium terreum</name>
    <dbReference type="NCBI Taxonomy" id="1224302"/>
    <lineage>
        <taxon>Bacteria</taxon>
        <taxon>Pseudomonadati</taxon>
        <taxon>Pseudomonadota</taxon>
        <taxon>Betaproteobacteria</taxon>
        <taxon>Burkholderiales</taxon>
        <taxon>Oxalobacteraceae</taxon>
        <taxon>Undibacterium</taxon>
    </lineage>
</organism>
<evidence type="ECO:0000256" key="1">
    <source>
        <dbReference type="ARBA" id="ARBA00004651"/>
    </source>
</evidence>
<evidence type="ECO:0000256" key="5">
    <source>
        <dbReference type="ARBA" id="ARBA00023136"/>
    </source>
</evidence>
<name>A0A916XI90_9BURK</name>
<dbReference type="Pfam" id="PF01810">
    <property type="entry name" value="LysE"/>
    <property type="match status" value="1"/>
</dbReference>
<dbReference type="GO" id="GO:0005886">
    <property type="term" value="C:plasma membrane"/>
    <property type="evidence" value="ECO:0007669"/>
    <property type="project" value="UniProtKB-SubCell"/>
</dbReference>
<keyword evidence="3 6" id="KW-0812">Transmembrane</keyword>
<sequence length="198" mass="21340">MHGAEIVAFLAFAFIGCFTPGPNVAIAATTGVNHGMRAALPQVAGVPLGFVVMMWAVGMGGMAVLQGNQNLLLLMKIAGNAYLLYLAWKLCFSSKLSNAGTIKPLSVKEAAMFQIVNPKSWMTLVAATSTYAIGHEDFFVRMIWMSLGFGAISAASLVAWAWMGQSLRSWLQVGNRLRIFNLCMGISLALTAVWMFLL</sequence>
<evidence type="ECO:0000256" key="6">
    <source>
        <dbReference type="SAM" id="Phobius"/>
    </source>
</evidence>
<dbReference type="GO" id="GO:0015171">
    <property type="term" value="F:amino acid transmembrane transporter activity"/>
    <property type="evidence" value="ECO:0007669"/>
    <property type="project" value="TreeGrafter"/>
</dbReference>
<dbReference type="EMBL" id="BMED01000002">
    <property type="protein sequence ID" value="GGC75181.1"/>
    <property type="molecule type" value="Genomic_DNA"/>
</dbReference>
<evidence type="ECO:0000256" key="3">
    <source>
        <dbReference type="ARBA" id="ARBA00022692"/>
    </source>
</evidence>
<accession>A0A916XI90</accession>
<protein>
    <submittedName>
        <fullName evidence="7">Lysine transporter LysE</fullName>
    </submittedName>
</protein>
<comment type="caution">
    <text evidence="7">The sequence shown here is derived from an EMBL/GenBank/DDBJ whole genome shotgun (WGS) entry which is preliminary data.</text>
</comment>
<feature type="transmembrane region" description="Helical" evidence="6">
    <location>
        <begin position="179"/>
        <end position="197"/>
    </location>
</feature>
<reference evidence="7" key="1">
    <citation type="journal article" date="2014" name="Int. J. Syst. Evol. Microbiol.">
        <title>Complete genome sequence of Corynebacterium casei LMG S-19264T (=DSM 44701T), isolated from a smear-ripened cheese.</title>
        <authorList>
            <consortium name="US DOE Joint Genome Institute (JGI-PGF)"/>
            <person name="Walter F."/>
            <person name="Albersmeier A."/>
            <person name="Kalinowski J."/>
            <person name="Ruckert C."/>
        </authorList>
    </citation>
    <scope>NUCLEOTIDE SEQUENCE</scope>
    <source>
        <strain evidence="7">CGMCC 1.10998</strain>
    </source>
</reference>
<dbReference type="AlphaFoldDB" id="A0A916XI90"/>
<comment type="subcellular location">
    <subcellularLocation>
        <location evidence="1">Cell membrane</location>
        <topology evidence="1">Multi-pass membrane protein</topology>
    </subcellularLocation>
</comment>
<keyword evidence="5 6" id="KW-0472">Membrane</keyword>
<keyword evidence="2" id="KW-1003">Cell membrane</keyword>
<proteinExistence type="predicted"/>
<reference evidence="7" key="2">
    <citation type="submission" date="2020-09" db="EMBL/GenBank/DDBJ databases">
        <authorList>
            <person name="Sun Q."/>
            <person name="Zhou Y."/>
        </authorList>
    </citation>
    <scope>NUCLEOTIDE SEQUENCE</scope>
    <source>
        <strain evidence="7">CGMCC 1.10998</strain>
    </source>
</reference>